<evidence type="ECO:0000256" key="2">
    <source>
        <dbReference type="ARBA" id="ARBA00022741"/>
    </source>
</evidence>
<reference evidence="5 6" key="1">
    <citation type="submission" date="2018-07" db="EMBL/GenBank/DDBJ databases">
        <title>Genomic Encyclopedia of Type Strains, Phase IV (KMG-IV): sequencing the most valuable type-strain genomes for metagenomic binning, comparative biology and taxonomic classification.</title>
        <authorList>
            <person name="Goeker M."/>
        </authorList>
    </citation>
    <scope>NUCLEOTIDE SEQUENCE [LARGE SCALE GENOMIC DNA]</scope>
    <source>
        <strain evidence="5 6">DSM 44952</strain>
    </source>
</reference>
<sequence>MVDSETPRIDPVDAPILVAVDGSAISYQAVAWAAVDAELRRCPLHLITSSAFPTGYGFGAALGESEVEWLREDARRILTEASRIAHDAVPGDTISVTTELTFDLIIPTMIDRSRTARMIVVGNRGRGAIGRAVLGSVSTALSRHARCPVAVVHGSSQADAVSARKPIVVGVDGSSNSMPAVELAFEEASRRKVALIAVHAWSDTTGYDLPVHGWEEIRTSEEIQLAESLAGFGERYPDVPVERIVVCDRPVRSILDYADGAQLVVLGSHGRGGFAGMMLGSTSTAVLHAAECPVIVVRER</sequence>
<keyword evidence="6" id="KW-1185">Reference proteome</keyword>
<organism evidence="5 6">
    <name type="scientific">Nocardia mexicana</name>
    <dbReference type="NCBI Taxonomy" id="279262"/>
    <lineage>
        <taxon>Bacteria</taxon>
        <taxon>Bacillati</taxon>
        <taxon>Actinomycetota</taxon>
        <taxon>Actinomycetes</taxon>
        <taxon>Mycobacteriales</taxon>
        <taxon>Nocardiaceae</taxon>
        <taxon>Nocardia</taxon>
    </lineage>
</organism>
<dbReference type="InterPro" id="IPR006015">
    <property type="entry name" value="Universal_stress_UspA"/>
</dbReference>
<evidence type="ECO:0000313" key="5">
    <source>
        <dbReference type="EMBL" id="RDI55250.1"/>
    </source>
</evidence>
<feature type="domain" description="UspA" evidence="4">
    <location>
        <begin position="15"/>
        <end position="153"/>
    </location>
</feature>
<dbReference type="SUPFAM" id="SSF52402">
    <property type="entry name" value="Adenine nucleotide alpha hydrolases-like"/>
    <property type="match status" value="2"/>
</dbReference>
<dbReference type="Pfam" id="PF00582">
    <property type="entry name" value="Usp"/>
    <property type="match status" value="2"/>
</dbReference>
<dbReference type="EMBL" id="QQAZ01000001">
    <property type="protein sequence ID" value="RDI55250.1"/>
    <property type="molecule type" value="Genomic_DNA"/>
</dbReference>
<dbReference type="PRINTS" id="PR01438">
    <property type="entry name" value="UNVRSLSTRESS"/>
</dbReference>
<evidence type="ECO:0000313" key="6">
    <source>
        <dbReference type="Proteomes" id="UP000255355"/>
    </source>
</evidence>
<dbReference type="OrthoDB" id="3174546at2"/>
<feature type="domain" description="UspA" evidence="4">
    <location>
        <begin position="165"/>
        <end position="298"/>
    </location>
</feature>
<keyword evidence="3" id="KW-0067">ATP-binding</keyword>
<dbReference type="Gene3D" id="3.40.50.620">
    <property type="entry name" value="HUPs"/>
    <property type="match status" value="2"/>
</dbReference>
<evidence type="ECO:0000256" key="3">
    <source>
        <dbReference type="ARBA" id="ARBA00022840"/>
    </source>
</evidence>
<dbReference type="GO" id="GO:0005524">
    <property type="term" value="F:ATP binding"/>
    <property type="evidence" value="ECO:0007669"/>
    <property type="project" value="UniProtKB-KW"/>
</dbReference>
<dbReference type="RefSeq" id="WP_068017235.1">
    <property type="nucleotide sequence ID" value="NZ_QQAZ01000001.1"/>
</dbReference>
<dbReference type="PANTHER" id="PTHR46268">
    <property type="entry name" value="STRESS RESPONSE PROTEIN NHAX"/>
    <property type="match status" value="1"/>
</dbReference>
<dbReference type="Proteomes" id="UP000255355">
    <property type="component" value="Unassembled WGS sequence"/>
</dbReference>
<accession>A0A370HEW8</accession>
<dbReference type="InterPro" id="IPR006016">
    <property type="entry name" value="UspA"/>
</dbReference>
<dbReference type="InterPro" id="IPR014729">
    <property type="entry name" value="Rossmann-like_a/b/a_fold"/>
</dbReference>
<evidence type="ECO:0000259" key="4">
    <source>
        <dbReference type="Pfam" id="PF00582"/>
    </source>
</evidence>
<gene>
    <name evidence="5" type="ORF">DFR68_10183</name>
</gene>
<dbReference type="PANTHER" id="PTHR46268:SF27">
    <property type="entry name" value="UNIVERSAL STRESS PROTEIN RV2623"/>
    <property type="match status" value="1"/>
</dbReference>
<keyword evidence="2" id="KW-0547">Nucleotide-binding</keyword>
<proteinExistence type="inferred from homology"/>
<evidence type="ECO:0000256" key="1">
    <source>
        <dbReference type="ARBA" id="ARBA00008791"/>
    </source>
</evidence>
<comment type="similarity">
    <text evidence="1">Belongs to the universal stress protein A family.</text>
</comment>
<name>A0A370HEW8_9NOCA</name>
<dbReference type="AlphaFoldDB" id="A0A370HEW8"/>
<dbReference type="STRING" id="1210089.GCA_001613165_02098"/>
<protein>
    <submittedName>
        <fullName evidence="5">Nucleotide-binding universal stress UspA family protein</fullName>
    </submittedName>
</protein>
<comment type="caution">
    <text evidence="5">The sequence shown here is derived from an EMBL/GenBank/DDBJ whole genome shotgun (WGS) entry which is preliminary data.</text>
</comment>